<dbReference type="EMBL" id="AMBO01000322">
    <property type="protein sequence ID" value="EKD01289.1"/>
    <property type="molecule type" value="Genomic_DNA"/>
</dbReference>
<feature type="chain" id="PRO_5003854799" evidence="2">
    <location>
        <begin position="18"/>
        <end position="426"/>
    </location>
</feature>
<feature type="compositionally biased region" description="Gly residues" evidence="1">
    <location>
        <begin position="146"/>
        <end position="157"/>
    </location>
</feature>
<evidence type="ECO:0000256" key="1">
    <source>
        <dbReference type="SAM" id="MobiDB-lite"/>
    </source>
</evidence>
<proteinExistence type="predicted"/>
<dbReference type="Proteomes" id="UP000006757">
    <property type="component" value="Unassembled WGS sequence"/>
</dbReference>
<dbReference type="HOGENOM" id="CLU_644341_0_0_1"/>
<comment type="caution">
    <text evidence="3">The sequence shown here is derived from an EMBL/GenBank/DDBJ whole genome shotgun (WGS) entry which is preliminary data.</text>
</comment>
<feature type="region of interest" description="Disordered" evidence="1">
    <location>
        <begin position="35"/>
        <end position="168"/>
    </location>
</feature>
<feature type="compositionally biased region" description="Low complexity" evidence="1">
    <location>
        <begin position="90"/>
        <end position="108"/>
    </location>
</feature>
<organism evidence="3 4">
    <name type="scientific">Trichosporon asahii var. asahii (strain CBS 8904)</name>
    <name type="common">Yeast</name>
    <dbReference type="NCBI Taxonomy" id="1220162"/>
    <lineage>
        <taxon>Eukaryota</taxon>
        <taxon>Fungi</taxon>
        <taxon>Dikarya</taxon>
        <taxon>Basidiomycota</taxon>
        <taxon>Agaricomycotina</taxon>
        <taxon>Tremellomycetes</taxon>
        <taxon>Trichosporonales</taxon>
        <taxon>Trichosporonaceae</taxon>
        <taxon>Trichosporon</taxon>
    </lineage>
</organism>
<evidence type="ECO:0000313" key="4">
    <source>
        <dbReference type="Proteomes" id="UP000006757"/>
    </source>
</evidence>
<gene>
    <name evidence="3" type="ORF">A1Q2_04446</name>
</gene>
<dbReference type="InParanoid" id="K1WIP9"/>
<feature type="signal peptide" evidence="2">
    <location>
        <begin position="1"/>
        <end position="17"/>
    </location>
</feature>
<evidence type="ECO:0000256" key="2">
    <source>
        <dbReference type="SAM" id="SignalP"/>
    </source>
</evidence>
<evidence type="ECO:0000313" key="3">
    <source>
        <dbReference type="EMBL" id="EKD01289.1"/>
    </source>
</evidence>
<sequence length="426" mass="43520">MRTVSLLLTASVACAWSSPIKRNWSQGEGDDAVGHAYTEIGQGGGDDAVGHAYTETSSGSAATGTAGQGQGNNAAGSTLTEHGGGQGAPGSTATEAAGQGQGNNAAGSTLTENGGGQGAPGSTATVSLPGSAVPIPSGSGSDNTGGSDGGVPGGPGYNPGVNPRQTFSFLSPTVDFQPAGLWKTSNLDAFTESGPANASVSVAGSGIFFRGRGNPDEWTVYVNGTAGDQLKSTSWGKDAIVNIGKEDADHPAFVKTTASVSGLEYGYYVFTLGSSGNLTFNTAEPNNAGERYRLAPANATKIGQDSHVRKEGNWEGEDGVLYTKAKGAKLTITVPQATAMLELRAGQPPVPFADFRVTITPPPLYGPSVQEFHPNLQGGGISALIYNGNIPIYSTLLNPNFNYNVVVETTSDQDEAFSVHDITYYP</sequence>
<feature type="compositionally biased region" description="Low complexity" evidence="1">
    <location>
        <begin position="56"/>
        <end position="78"/>
    </location>
</feature>
<dbReference type="AlphaFoldDB" id="K1WIP9"/>
<keyword evidence="2" id="KW-0732">Signal</keyword>
<name>K1WIP9_TRIAC</name>
<accession>K1WIP9</accession>
<reference evidence="3 4" key="1">
    <citation type="journal article" date="2012" name="Eukaryot. Cell">
        <title>Genome sequence of the Trichosporon asahii environmental strain CBS 8904.</title>
        <authorList>
            <person name="Yang R.Y."/>
            <person name="Li H.T."/>
            <person name="Zhu H."/>
            <person name="Zhou G.P."/>
            <person name="Wang M."/>
            <person name="Wang L."/>
        </authorList>
    </citation>
    <scope>NUCLEOTIDE SEQUENCE [LARGE SCALE GENOMIC DNA]</scope>
    <source>
        <strain evidence="3 4">CBS 8904</strain>
    </source>
</reference>
<protein>
    <submittedName>
        <fullName evidence="3">Uncharacterized protein</fullName>
    </submittedName>
</protein>
<keyword evidence="4" id="KW-1185">Reference proteome</keyword>